<organism evidence="2 3">
    <name type="scientific">Symbiodinium natans</name>
    <dbReference type="NCBI Taxonomy" id="878477"/>
    <lineage>
        <taxon>Eukaryota</taxon>
        <taxon>Sar</taxon>
        <taxon>Alveolata</taxon>
        <taxon>Dinophyceae</taxon>
        <taxon>Suessiales</taxon>
        <taxon>Symbiodiniaceae</taxon>
        <taxon>Symbiodinium</taxon>
    </lineage>
</organism>
<dbReference type="Proteomes" id="UP000604046">
    <property type="component" value="Unassembled WGS sequence"/>
</dbReference>
<dbReference type="AlphaFoldDB" id="A0A812TPN3"/>
<keyword evidence="3" id="KW-1185">Reference proteome</keyword>
<name>A0A812TPN3_9DINO</name>
<dbReference type="EMBL" id="CAJNDS010002590">
    <property type="protein sequence ID" value="CAE7536197.1"/>
    <property type="molecule type" value="Genomic_DNA"/>
</dbReference>
<accession>A0A812TPN3</accession>
<feature type="compositionally biased region" description="Basic residues" evidence="1">
    <location>
        <begin position="73"/>
        <end position="109"/>
    </location>
</feature>
<sequence length="126" mass="13716">MSSITTRETPAMRIQRLKEEQRQQQAGVAPSLPRGVVSDALYSAPPANLFKPPADEPVATGTKRKAGEASKLKKDKKGKKKEKKAKKSKKDKKDKKKKGKKGKKDKKKKASSDSSDSSSSDDSDSS</sequence>
<feature type="region of interest" description="Disordered" evidence="1">
    <location>
        <begin position="1"/>
        <end position="126"/>
    </location>
</feature>
<gene>
    <name evidence="2" type="ORF">SNAT2548_LOCUS30046</name>
</gene>
<protein>
    <submittedName>
        <fullName evidence="2">Uncharacterized protein</fullName>
    </submittedName>
</protein>
<evidence type="ECO:0000313" key="2">
    <source>
        <dbReference type="EMBL" id="CAE7536197.1"/>
    </source>
</evidence>
<comment type="caution">
    <text evidence="2">The sequence shown here is derived from an EMBL/GenBank/DDBJ whole genome shotgun (WGS) entry which is preliminary data.</text>
</comment>
<evidence type="ECO:0000313" key="3">
    <source>
        <dbReference type="Proteomes" id="UP000604046"/>
    </source>
</evidence>
<proteinExistence type="predicted"/>
<reference evidence="2" key="1">
    <citation type="submission" date="2021-02" db="EMBL/GenBank/DDBJ databases">
        <authorList>
            <person name="Dougan E. K."/>
            <person name="Rhodes N."/>
            <person name="Thang M."/>
            <person name="Chan C."/>
        </authorList>
    </citation>
    <scope>NUCLEOTIDE SEQUENCE</scope>
</reference>
<evidence type="ECO:0000256" key="1">
    <source>
        <dbReference type="SAM" id="MobiDB-lite"/>
    </source>
</evidence>